<comment type="similarity">
    <text evidence="3">Belongs to the SDE2 family.</text>
</comment>
<dbReference type="PANTHER" id="PTHR12786:SF1">
    <property type="entry name" value="SPLICING REGULATOR SDE2"/>
    <property type="match status" value="1"/>
</dbReference>
<proteinExistence type="inferred from homology"/>
<evidence type="ECO:0000313" key="12">
    <source>
        <dbReference type="EMBL" id="TPX59813.1"/>
    </source>
</evidence>
<dbReference type="InterPro" id="IPR051421">
    <property type="entry name" value="RNA_Proc_DNA_Dmg_Regulator"/>
</dbReference>
<dbReference type="InterPro" id="IPR053822">
    <property type="entry name" value="SDE2-like_dom"/>
</dbReference>
<evidence type="ECO:0000256" key="4">
    <source>
        <dbReference type="ARBA" id="ARBA00022490"/>
    </source>
</evidence>
<keyword evidence="9" id="KW-0175">Coiled coil</keyword>
<evidence type="ECO:0000256" key="10">
    <source>
        <dbReference type="SAM" id="MobiDB-lite"/>
    </source>
</evidence>
<evidence type="ECO:0000313" key="13">
    <source>
        <dbReference type="Proteomes" id="UP000318582"/>
    </source>
</evidence>
<evidence type="ECO:0000256" key="9">
    <source>
        <dbReference type="SAM" id="Coils"/>
    </source>
</evidence>
<keyword evidence="7" id="KW-0539">Nucleus</keyword>
<dbReference type="GO" id="GO:0006397">
    <property type="term" value="P:mRNA processing"/>
    <property type="evidence" value="ECO:0007669"/>
    <property type="project" value="UniProtKB-KW"/>
</dbReference>
<evidence type="ECO:0000256" key="2">
    <source>
        <dbReference type="ARBA" id="ARBA00004496"/>
    </source>
</evidence>
<keyword evidence="6" id="KW-0508">mRNA splicing</keyword>
<evidence type="ECO:0000256" key="3">
    <source>
        <dbReference type="ARBA" id="ARBA00008726"/>
    </source>
</evidence>
<feature type="domain" description="SDE2-like" evidence="11">
    <location>
        <begin position="85"/>
        <end position="187"/>
    </location>
</feature>
<evidence type="ECO:0000256" key="7">
    <source>
        <dbReference type="ARBA" id="ARBA00023242"/>
    </source>
</evidence>
<dbReference type="PANTHER" id="PTHR12786">
    <property type="entry name" value="SPLICING FACTOR SF3A-RELATED"/>
    <property type="match status" value="1"/>
</dbReference>
<evidence type="ECO:0000259" key="11">
    <source>
        <dbReference type="Pfam" id="PF22782"/>
    </source>
</evidence>
<evidence type="ECO:0000256" key="1">
    <source>
        <dbReference type="ARBA" id="ARBA00004123"/>
    </source>
</evidence>
<name>A0A507E6V9_9FUNG</name>
<feature type="coiled-coil region" evidence="9">
    <location>
        <begin position="134"/>
        <end position="191"/>
    </location>
</feature>
<reference evidence="12 13" key="1">
    <citation type="journal article" date="2019" name="Sci. Rep.">
        <title>Comparative genomics of chytrid fungi reveal insights into the obligate biotrophic and pathogenic lifestyle of Synchytrium endobioticum.</title>
        <authorList>
            <person name="van de Vossenberg B.T.L.H."/>
            <person name="Warris S."/>
            <person name="Nguyen H.D.T."/>
            <person name="van Gent-Pelzer M.P.E."/>
            <person name="Joly D.L."/>
            <person name="van de Geest H.C."/>
            <person name="Bonants P.J.M."/>
            <person name="Smith D.S."/>
            <person name="Levesque C.A."/>
            <person name="van der Lee T.A.J."/>
        </authorList>
    </citation>
    <scope>NUCLEOTIDE SEQUENCE [LARGE SCALE GENOMIC DNA]</scope>
    <source>
        <strain evidence="12 13">CBS 809.83</strain>
    </source>
</reference>
<keyword evidence="4" id="KW-0963">Cytoplasm</keyword>
<keyword evidence="13" id="KW-1185">Reference proteome</keyword>
<keyword evidence="8" id="KW-0131">Cell cycle</keyword>
<gene>
    <name evidence="12" type="ORF">PhCBS80983_g02191</name>
</gene>
<evidence type="ECO:0000256" key="5">
    <source>
        <dbReference type="ARBA" id="ARBA00022664"/>
    </source>
</evidence>
<dbReference type="Pfam" id="PF22782">
    <property type="entry name" value="SDE2"/>
    <property type="match status" value="1"/>
</dbReference>
<feature type="compositionally biased region" description="Acidic residues" evidence="10">
    <location>
        <begin position="219"/>
        <end position="242"/>
    </location>
</feature>
<keyword evidence="5" id="KW-0507">mRNA processing</keyword>
<organism evidence="12 13">
    <name type="scientific">Powellomyces hirtus</name>
    <dbReference type="NCBI Taxonomy" id="109895"/>
    <lineage>
        <taxon>Eukaryota</taxon>
        <taxon>Fungi</taxon>
        <taxon>Fungi incertae sedis</taxon>
        <taxon>Chytridiomycota</taxon>
        <taxon>Chytridiomycota incertae sedis</taxon>
        <taxon>Chytridiomycetes</taxon>
        <taxon>Spizellomycetales</taxon>
        <taxon>Powellomycetaceae</taxon>
        <taxon>Powellomyces</taxon>
    </lineage>
</organism>
<accession>A0A507E6V9</accession>
<evidence type="ECO:0000256" key="8">
    <source>
        <dbReference type="ARBA" id="ARBA00023306"/>
    </source>
</evidence>
<dbReference type="STRING" id="109895.A0A507E6V9"/>
<dbReference type="AlphaFoldDB" id="A0A507E6V9"/>
<sequence length="271" mass="29866">MASSQVIVNLFSGLQPLCLQFPADADSTPTISDLKYRIFENLPIGCQGLRLTTQGGCSVDDADALFEHEESGCPPVFNLLVRIPGGKGGFGSMLRAQGGKMASQKTTNFEACRDLSGRRLKTVNDAKKLADYLEKEPERKRKRQEETIQKLEKKLKEPEKQKIRFHDPDFVQNHQDVLDDVQEAVEKALRDVPATTALATRKDSPPAAKRVPDLSQWDAESEPEDDSEDEDEEESDGEEVWAEEPATGSDADAEADADALIHKAEAVKAKA</sequence>
<dbReference type="GO" id="GO:0008380">
    <property type="term" value="P:RNA splicing"/>
    <property type="evidence" value="ECO:0007669"/>
    <property type="project" value="UniProtKB-KW"/>
</dbReference>
<comment type="subcellular location">
    <subcellularLocation>
        <location evidence="2">Cytoplasm</location>
    </subcellularLocation>
    <subcellularLocation>
        <location evidence="1">Nucleus</location>
    </subcellularLocation>
</comment>
<dbReference type="GO" id="GO:0005634">
    <property type="term" value="C:nucleus"/>
    <property type="evidence" value="ECO:0007669"/>
    <property type="project" value="UniProtKB-SubCell"/>
</dbReference>
<dbReference type="Proteomes" id="UP000318582">
    <property type="component" value="Unassembled WGS sequence"/>
</dbReference>
<dbReference type="EMBL" id="QEAQ01000021">
    <property type="protein sequence ID" value="TPX59813.1"/>
    <property type="molecule type" value="Genomic_DNA"/>
</dbReference>
<feature type="region of interest" description="Disordered" evidence="10">
    <location>
        <begin position="196"/>
        <end position="259"/>
    </location>
</feature>
<evidence type="ECO:0000256" key="6">
    <source>
        <dbReference type="ARBA" id="ARBA00023187"/>
    </source>
</evidence>
<protein>
    <recommendedName>
        <fullName evidence="11">SDE2-like domain-containing protein</fullName>
    </recommendedName>
</protein>
<comment type="caution">
    <text evidence="12">The sequence shown here is derived from an EMBL/GenBank/DDBJ whole genome shotgun (WGS) entry which is preliminary data.</text>
</comment>
<dbReference type="GO" id="GO:0005737">
    <property type="term" value="C:cytoplasm"/>
    <property type="evidence" value="ECO:0007669"/>
    <property type="project" value="UniProtKB-SubCell"/>
</dbReference>